<dbReference type="AlphaFoldDB" id="A0A2S7WL38"/>
<dbReference type="Pfam" id="PF04397">
    <property type="entry name" value="LytTR"/>
    <property type="match status" value="1"/>
</dbReference>
<dbReference type="Proteomes" id="UP000238882">
    <property type="component" value="Unassembled WGS sequence"/>
</dbReference>
<keyword evidence="1" id="KW-0472">Membrane</keyword>
<sequence>MLNRKYPFDPSLKHHIIIALGLAVWIFVFLYYTEPLDVGEFRDEEKFSFLIGYSCIGGLSYLLFLPFQYLILKKSANNWTIFNEFLFLFTFSICTITVSRLFYLYVVMANERNPYGLWYMLISIFLPAIATILPIIIFGRFAFGKYKNKQTEAKKIEIKGEGNYEGLRLFFNDIICIQSSDNYIEVFYLNGNELKKTLIRNKLSVIADEFPELLRTHRSYIINPYHFLQWKTERGKLFAELTTSIFTPISNTYKNEVKSILNSTTE</sequence>
<evidence type="ECO:0000256" key="1">
    <source>
        <dbReference type="SAM" id="Phobius"/>
    </source>
</evidence>
<gene>
    <name evidence="3" type="ORF">BTO18_03590</name>
</gene>
<dbReference type="Gene3D" id="2.40.50.1020">
    <property type="entry name" value="LytTr DNA-binding domain"/>
    <property type="match status" value="1"/>
</dbReference>
<dbReference type="EMBL" id="MSCN01000001">
    <property type="protein sequence ID" value="PQJ78327.1"/>
    <property type="molecule type" value="Genomic_DNA"/>
</dbReference>
<comment type="caution">
    <text evidence="3">The sequence shown here is derived from an EMBL/GenBank/DDBJ whole genome shotgun (WGS) entry which is preliminary data.</text>
</comment>
<dbReference type="RefSeq" id="WP_105014911.1">
    <property type="nucleotide sequence ID" value="NZ_MSCN01000001.1"/>
</dbReference>
<accession>A0A2S7WL38</accession>
<proteinExistence type="predicted"/>
<dbReference type="InterPro" id="IPR007492">
    <property type="entry name" value="LytTR_DNA-bd_dom"/>
</dbReference>
<evidence type="ECO:0000313" key="3">
    <source>
        <dbReference type="EMBL" id="PQJ78327.1"/>
    </source>
</evidence>
<feature type="transmembrane region" description="Helical" evidence="1">
    <location>
        <begin position="84"/>
        <end position="105"/>
    </location>
</feature>
<feature type="transmembrane region" description="Helical" evidence="1">
    <location>
        <begin position="12"/>
        <end position="31"/>
    </location>
</feature>
<evidence type="ECO:0000259" key="2">
    <source>
        <dbReference type="PROSITE" id="PS50930"/>
    </source>
</evidence>
<dbReference type="PROSITE" id="PS50930">
    <property type="entry name" value="HTH_LYTTR"/>
    <property type="match status" value="1"/>
</dbReference>
<keyword evidence="4" id="KW-1185">Reference proteome</keyword>
<organism evidence="3 4">
    <name type="scientific">Polaribacter porphyrae</name>
    <dbReference type="NCBI Taxonomy" id="1137780"/>
    <lineage>
        <taxon>Bacteria</taxon>
        <taxon>Pseudomonadati</taxon>
        <taxon>Bacteroidota</taxon>
        <taxon>Flavobacteriia</taxon>
        <taxon>Flavobacteriales</taxon>
        <taxon>Flavobacteriaceae</taxon>
    </lineage>
</organism>
<dbReference type="GO" id="GO:0003677">
    <property type="term" value="F:DNA binding"/>
    <property type="evidence" value="ECO:0007669"/>
    <property type="project" value="InterPro"/>
</dbReference>
<keyword evidence="1" id="KW-1133">Transmembrane helix</keyword>
<protein>
    <submittedName>
        <fullName evidence="3">Transcriptional regulator</fullName>
    </submittedName>
</protein>
<dbReference type="SMART" id="SM00850">
    <property type="entry name" value="LytTR"/>
    <property type="match status" value="1"/>
</dbReference>
<evidence type="ECO:0000313" key="4">
    <source>
        <dbReference type="Proteomes" id="UP000238882"/>
    </source>
</evidence>
<feature type="transmembrane region" description="Helical" evidence="1">
    <location>
        <begin position="51"/>
        <end position="72"/>
    </location>
</feature>
<keyword evidence="1" id="KW-0812">Transmembrane</keyword>
<dbReference type="OrthoDB" id="1374288at2"/>
<feature type="transmembrane region" description="Helical" evidence="1">
    <location>
        <begin position="117"/>
        <end position="139"/>
    </location>
</feature>
<reference evidence="3 4" key="1">
    <citation type="submission" date="2016-12" db="EMBL/GenBank/DDBJ databases">
        <title>Trade-off between light-utilization and light-protection in marine flavobacteria.</title>
        <authorList>
            <person name="Kumagai Y."/>
            <person name="Yoshizawa S."/>
            <person name="Kogure K."/>
            <person name="Iwasaki W."/>
        </authorList>
    </citation>
    <scope>NUCLEOTIDE SEQUENCE [LARGE SCALE GENOMIC DNA]</scope>
    <source>
        <strain evidence="3 4">NBRC 108759</strain>
    </source>
</reference>
<name>A0A2S7WL38_9FLAO</name>
<feature type="domain" description="HTH LytTR-type" evidence="2">
    <location>
        <begin position="172"/>
        <end position="263"/>
    </location>
</feature>